<name>A0A364RHL2_9BACT</name>
<gene>
    <name evidence="1" type="ORF">DP923_01480</name>
</gene>
<sequence length="284" mass="32533">MLKLFTLYIYLETLLCGCGPDKRNSDFATLRSEYNIKIERIGKLDKRISESSGLAFASDTTFRTHADGGPLNELYEFNLRGGLLHTIKLPLKNNDWEDLAQAENGQLFIGDFGNNFNTRQNLRIYKLQQNLAQVQDTIRFRYADQLAFPPARRNRHYDLEAFFYYADSLYLFTKSRAAKPITQLYTLAARQGNYTLTPQYRLRLKSPITAAAISPAQNQFALLGYGRLYIFDHQAKNINLTGKRYCLPLGRTGQAEAMLYLNPTTLLITNERGKLYLVTISPKN</sequence>
<evidence type="ECO:0000313" key="1">
    <source>
        <dbReference type="EMBL" id="RAU83767.1"/>
    </source>
</evidence>
<dbReference type="AlphaFoldDB" id="A0A364RHL2"/>
<keyword evidence="2" id="KW-1185">Reference proteome</keyword>
<evidence type="ECO:0000313" key="2">
    <source>
        <dbReference type="Proteomes" id="UP000251692"/>
    </source>
</evidence>
<proteinExistence type="predicted"/>
<dbReference type="OrthoDB" id="9798438at2"/>
<dbReference type="RefSeq" id="WP_112303804.1">
    <property type="nucleotide sequence ID" value="NZ_QMDV01000001.1"/>
</dbReference>
<accession>A0A364RHL2</accession>
<reference evidence="1 2" key="1">
    <citation type="submission" date="2018-06" db="EMBL/GenBank/DDBJ databases">
        <authorList>
            <person name="Liu Z.-W."/>
        </authorList>
    </citation>
    <scope>NUCLEOTIDE SEQUENCE [LARGE SCALE GENOMIC DNA]</scope>
    <source>
        <strain evidence="1 2">2b14</strain>
    </source>
</reference>
<organism evidence="1 2">
    <name type="scientific">Pontibacter arcticus</name>
    <dbReference type="NCBI Taxonomy" id="2080288"/>
    <lineage>
        <taxon>Bacteria</taxon>
        <taxon>Pseudomonadati</taxon>
        <taxon>Bacteroidota</taxon>
        <taxon>Cytophagia</taxon>
        <taxon>Cytophagales</taxon>
        <taxon>Hymenobacteraceae</taxon>
        <taxon>Pontibacter</taxon>
    </lineage>
</organism>
<evidence type="ECO:0008006" key="3">
    <source>
        <dbReference type="Google" id="ProtNLM"/>
    </source>
</evidence>
<dbReference type="Proteomes" id="UP000251692">
    <property type="component" value="Unassembled WGS sequence"/>
</dbReference>
<comment type="caution">
    <text evidence="1">The sequence shown here is derived from an EMBL/GenBank/DDBJ whole genome shotgun (WGS) entry which is preliminary data.</text>
</comment>
<protein>
    <recommendedName>
        <fullName evidence="3">TolB-like 6-blade propeller-like</fullName>
    </recommendedName>
</protein>
<reference evidence="1 2" key="2">
    <citation type="submission" date="2018-07" db="EMBL/GenBank/DDBJ databases">
        <title>Pontibacter sp. 2b14 genomic sequence and assembly.</title>
        <authorList>
            <person name="Du Z.-J."/>
        </authorList>
    </citation>
    <scope>NUCLEOTIDE SEQUENCE [LARGE SCALE GENOMIC DNA]</scope>
    <source>
        <strain evidence="1 2">2b14</strain>
    </source>
</reference>
<dbReference type="EMBL" id="QMDV01000001">
    <property type="protein sequence ID" value="RAU83767.1"/>
    <property type="molecule type" value="Genomic_DNA"/>
</dbReference>